<dbReference type="InParanoid" id="A0A6J2HKC4"/>
<evidence type="ECO:0000256" key="3">
    <source>
        <dbReference type="SAM" id="MobiDB-lite"/>
    </source>
</evidence>
<dbReference type="CTD" id="401145"/>
<comment type="similarity">
    <text evidence="1">Belongs to the CCSER family.</text>
</comment>
<proteinExistence type="inferred from homology"/>
<name>A0A6J2HKC4_9PASS</name>
<dbReference type="PANTHER" id="PTHR22461:SF1">
    <property type="entry name" value="SERINE-RICH COILED-COIL DOMAIN-CONTAINING PROTEIN 1"/>
    <property type="match status" value="1"/>
</dbReference>
<dbReference type="GeneID" id="113993523"/>
<feature type="compositionally biased region" description="Polar residues" evidence="3">
    <location>
        <begin position="756"/>
        <end position="766"/>
    </location>
</feature>
<feature type="region of interest" description="Disordered" evidence="3">
    <location>
        <begin position="1"/>
        <end position="83"/>
    </location>
</feature>
<organism evidence="4 5">
    <name type="scientific">Pipra filicauda</name>
    <name type="common">Wire-tailed manakin</name>
    <dbReference type="NCBI Taxonomy" id="649802"/>
    <lineage>
        <taxon>Eukaryota</taxon>
        <taxon>Metazoa</taxon>
        <taxon>Chordata</taxon>
        <taxon>Craniata</taxon>
        <taxon>Vertebrata</taxon>
        <taxon>Euteleostomi</taxon>
        <taxon>Archelosauria</taxon>
        <taxon>Archosauria</taxon>
        <taxon>Dinosauria</taxon>
        <taxon>Saurischia</taxon>
        <taxon>Theropoda</taxon>
        <taxon>Coelurosauria</taxon>
        <taxon>Aves</taxon>
        <taxon>Neognathae</taxon>
        <taxon>Neoaves</taxon>
        <taxon>Telluraves</taxon>
        <taxon>Australaves</taxon>
        <taxon>Passeriformes</taxon>
        <taxon>Pipridae</taxon>
        <taxon>Pipra</taxon>
    </lineage>
</organism>
<feature type="compositionally biased region" description="Polar residues" evidence="3">
    <location>
        <begin position="414"/>
        <end position="437"/>
    </location>
</feature>
<dbReference type="AlphaFoldDB" id="A0A6J2HKC4"/>
<feature type="region of interest" description="Disordered" evidence="3">
    <location>
        <begin position="741"/>
        <end position="766"/>
    </location>
</feature>
<evidence type="ECO:0000256" key="2">
    <source>
        <dbReference type="ARBA" id="ARBA00023054"/>
    </source>
</evidence>
<keyword evidence="2" id="KW-0175">Coiled coil</keyword>
<feature type="region of interest" description="Disordered" evidence="3">
    <location>
        <begin position="386"/>
        <end position="444"/>
    </location>
</feature>
<gene>
    <name evidence="5" type="primary">CCSER1</name>
</gene>
<feature type="compositionally biased region" description="Low complexity" evidence="3">
    <location>
        <begin position="43"/>
        <end position="56"/>
    </location>
</feature>
<feature type="region of interest" description="Disordered" evidence="3">
    <location>
        <begin position="457"/>
        <end position="478"/>
    </location>
</feature>
<accession>A0A6J2HKC4</accession>
<sequence>MGDSGSRRSTLVSRLPIFRRSVSRRHDSLPSSPSSANAIGAHTSSPSSTNSSSGSTGKRRSIFRTPSISFHNKKGSEQKQDSANQNVNISNGAQSSLSTFQKLSLEEHIKSRGRHSVGFGSSRSKKITRSLTDDFEKGKEPSANKNVFINCISSGKNEGDDSGFAEEQSRYSVKQSTRKLLTKSFSSHYRFSKPVPESQSVSSVQQSRCLLEVKSYVESEPVIAKSSPPCSAETTECMGSSLQSPLLSADLTAAQTPSDFVALTEDSVSEVDGLPSSGPGALLAEDFGQDVSTSHVFFNPDAAPARETDFVESTVCSAGVSPASHVSSCTVGSNTLFKTSAANQAKVLLQANGLHINDARHIEKINVDNAHLETFVLQRSEEPVILSPKAGGATGDRDERTPSKHTRGPIPVTESKSVPCSEPQSFKTQQGYETNNPKVDLANSFSPCREGRFVEKRLRSSSEGTAGGSRLIIKPKDGNAEELNSLRKQRANSSSSKMNSMDVLNNLGSCELDEDDLMLDLEFLEEQHHHRSVCREDSYQSIVSCAAVVLTPVEPTVDTRKKEQMMMPDVSRQNLSLKLSKEVDQAEARYPRVSQLAGSPSVEWPFTGLEEGGGIESLPFRLMLQDCTAVKTLLLKMKRVLQESTDMSPASSTTSLPVSPLPEEPLFFKDGIKDECSVLKLQLKERDELIAQLREELEKAQCFQKALPSQADKSTQTELVCHDGTAFGSAPVPSRRQLYYISNQNGEPKSQHKGQKVSTYSHRGPF</sequence>
<evidence type="ECO:0000313" key="5">
    <source>
        <dbReference type="RefSeq" id="XP_027587568.2"/>
    </source>
</evidence>
<evidence type="ECO:0000313" key="4">
    <source>
        <dbReference type="Proteomes" id="UP000504627"/>
    </source>
</evidence>
<dbReference type="PANTHER" id="PTHR22461">
    <property type="entry name" value="SERINE-RICH COILED-COIL DOMAIN-CONTAINING PROTEIN 2-RELATED"/>
    <property type="match status" value="1"/>
</dbReference>
<dbReference type="InterPro" id="IPR029627">
    <property type="entry name" value="CCSER"/>
</dbReference>
<keyword evidence="4" id="KW-1185">Reference proteome</keyword>
<reference evidence="5" key="1">
    <citation type="submission" date="2025-08" db="UniProtKB">
        <authorList>
            <consortium name="RefSeq"/>
        </authorList>
    </citation>
    <scope>IDENTIFICATION</scope>
    <source>
        <tissue evidence="5">Muscle</tissue>
    </source>
</reference>
<protein>
    <submittedName>
        <fullName evidence="5">Serine-rich coiled-coil domain-containing protein 1</fullName>
    </submittedName>
</protein>
<dbReference type="Proteomes" id="UP000504627">
    <property type="component" value="Unplaced"/>
</dbReference>
<dbReference type="RefSeq" id="XP_027587568.2">
    <property type="nucleotide sequence ID" value="XM_027731767.2"/>
</dbReference>
<evidence type="ECO:0000256" key="1">
    <source>
        <dbReference type="ARBA" id="ARBA00010949"/>
    </source>
</evidence>